<dbReference type="RefSeq" id="WP_310415154.1">
    <property type="nucleotide sequence ID" value="NZ_JAVDYC010000001.1"/>
</dbReference>
<evidence type="ECO:0000313" key="2">
    <source>
        <dbReference type="Proteomes" id="UP001183629"/>
    </source>
</evidence>
<evidence type="ECO:0000313" key="1">
    <source>
        <dbReference type="EMBL" id="MDR7323373.1"/>
    </source>
</evidence>
<dbReference type="Proteomes" id="UP001183629">
    <property type="component" value="Unassembled WGS sequence"/>
</dbReference>
<sequence length="60" mass="6971">MHLAQRQEHAEKCGRDVCAADCGHRRFAEWLDAPLLPSEIHAHERREERLAALWRGEIPT</sequence>
<dbReference type="EMBL" id="JAVDYC010000001">
    <property type="protein sequence ID" value="MDR7323373.1"/>
    <property type="molecule type" value="Genomic_DNA"/>
</dbReference>
<name>A0AAE3ZNU4_9ACTN</name>
<dbReference type="AlphaFoldDB" id="A0AAE3ZNU4"/>
<protein>
    <submittedName>
        <fullName evidence="1">Uncharacterized protein</fullName>
    </submittedName>
</protein>
<reference evidence="1 2" key="1">
    <citation type="submission" date="2023-07" db="EMBL/GenBank/DDBJ databases">
        <title>Sequencing the genomes of 1000 actinobacteria strains.</title>
        <authorList>
            <person name="Klenk H.-P."/>
        </authorList>
    </citation>
    <scope>NUCLEOTIDE SEQUENCE [LARGE SCALE GENOMIC DNA]</scope>
    <source>
        <strain evidence="1 2">DSM 44711</strain>
    </source>
</reference>
<proteinExistence type="predicted"/>
<accession>A0AAE3ZNU4</accession>
<gene>
    <name evidence="1" type="ORF">J2S44_003623</name>
</gene>
<keyword evidence="2" id="KW-1185">Reference proteome</keyword>
<organism evidence="1 2">
    <name type="scientific">Catenuloplanes niger</name>
    <dbReference type="NCBI Taxonomy" id="587534"/>
    <lineage>
        <taxon>Bacteria</taxon>
        <taxon>Bacillati</taxon>
        <taxon>Actinomycetota</taxon>
        <taxon>Actinomycetes</taxon>
        <taxon>Micromonosporales</taxon>
        <taxon>Micromonosporaceae</taxon>
        <taxon>Catenuloplanes</taxon>
    </lineage>
</organism>
<comment type="caution">
    <text evidence="1">The sequence shown here is derived from an EMBL/GenBank/DDBJ whole genome shotgun (WGS) entry which is preliminary data.</text>
</comment>